<feature type="domain" description="MmeI-like target recognition" evidence="7">
    <location>
        <begin position="625"/>
        <end position="828"/>
    </location>
</feature>
<dbReference type="PANTHER" id="PTHR33841:SF1">
    <property type="entry name" value="DNA METHYLTRANSFERASE A"/>
    <property type="match status" value="1"/>
</dbReference>
<dbReference type="Pfam" id="PF20465">
    <property type="entry name" value="MmeI_hel"/>
    <property type="match status" value="1"/>
</dbReference>
<evidence type="ECO:0000313" key="11">
    <source>
        <dbReference type="Proteomes" id="UP000509470"/>
    </source>
</evidence>
<dbReference type="GO" id="GO:0032259">
    <property type="term" value="P:methylation"/>
    <property type="evidence" value="ECO:0007669"/>
    <property type="project" value="UniProtKB-KW"/>
</dbReference>
<dbReference type="Pfam" id="PF20467">
    <property type="entry name" value="MmeI_C"/>
    <property type="match status" value="1"/>
</dbReference>
<dbReference type="Pfam" id="PF20473">
    <property type="entry name" value="MmeI_Mtase"/>
    <property type="match status" value="1"/>
</dbReference>
<feature type="domain" description="MmeI-like N-terminal" evidence="5">
    <location>
        <begin position="15"/>
        <end position="176"/>
    </location>
</feature>
<dbReference type="Pfam" id="PF20466">
    <property type="entry name" value="MmeI_TRD"/>
    <property type="match status" value="1"/>
</dbReference>
<dbReference type="InterPro" id="IPR046817">
    <property type="entry name" value="MmeI_N"/>
</dbReference>
<dbReference type="InterPro" id="IPR046818">
    <property type="entry name" value="MmeI_C"/>
</dbReference>
<dbReference type="GO" id="GO:0009007">
    <property type="term" value="F:site-specific DNA-methyltransferase (adenine-specific) activity"/>
    <property type="evidence" value="ECO:0007669"/>
    <property type="project" value="UniProtKB-EC"/>
</dbReference>
<dbReference type="InterPro" id="IPR046816">
    <property type="entry name" value="MmeI_Mtase"/>
</dbReference>
<evidence type="ECO:0000259" key="8">
    <source>
        <dbReference type="Pfam" id="PF20467"/>
    </source>
</evidence>
<evidence type="ECO:0000256" key="2">
    <source>
        <dbReference type="ARBA" id="ARBA00022603"/>
    </source>
</evidence>
<dbReference type="InterPro" id="IPR050953">
    <property type="entry name" value="N4_N6_ade-DNA_methylase"/>
</dbReference>
<feature type="domain" description="MmeI-like DNA-methyltransferase" evidence="9">
    <location>
        <begin position="341"/>
        <end position="597"/>
    </location>
</feature>
<dbReference type="Pfam" id="PF20464">
    <property type="entry name" value="MmeI_N"/>
    <property type="match status" value="1"/>
</dbReference>
<sequence length="927" mass="107431">MALSPNEIKSRAISFIHDHKDDKYEKGESQLFWRDFFNIWGISAKKVGIFEERAKTLRQTTGFIDYFWPKTILIEQKSKGEDLDKAYKQALDYCLTGGIPDEELPSYICVCDFERLRLVNFIDQEKSVEFKIIDLLDHLQRFNFLLGYEQREYKDEDPVNIKAAELMGKLHDELERNGFKEHPLKLMLVRLMFCFFADDTGIFNKDDFLFFLKERTKLDGSDLGLWIAQFFQVLNTPTEQRQANLDEDLAKFPYVNGQLFEEAIPFAQFDQKLRDILIQACEFNWALVSPAIFGSLFQYVMSKVERRELGAHYTSEKNILKTIHGLFLDEHLEEFKSLNLKKNIKGLEDLLARIRKIKILDPACGCGNFLILSYRELRRLEINLLKEIRKLKGLGLELSIQTLDSLDVDHLYGIEIEEFPAQIAKTAIWIMDHLMNVEMGKEFGEYYVRLPLKKAPTIVIGNALRLKWEEIIKPDELTYILGNPPFAGSKLQSDSQKSDMAFACSQLRNYGSLDYVCGWYIRAINYIQNHEIKIAFVSTNSISQGEHIPFFWKWMLNNGIVITFAHQTFQWSNEAARNAAVHCVIVGFSKHLNQSMKSLFVYSDGIKKDPILIKVKNISPYLHNGNNTIIMPRLKPLCKVPPILNGSIPADGGNFLVTPEEYIEIIKNDKIAEKYFRLYLGAVGFLNKEFRYCLWLENADLEEIRKSKFIHDVLLKVKEFRLASKKKPTQRKAQIPYLFTEIRQPKSGNYLAIPRTSSEKRDYMPIGFLSSNVIAANDLQIVPNCDLYTFAFLTSRIHNNWTSLTSGRLKSDIRYSVKLSYNNFPWPENPSDKQKKEIESLALSVLDARAQFPESSLSDLYDPLTMPKVLRDAHNKLDKAVDKVYRSKPFQSESERVEFLFELYEKYTNTLTSQIKSPSKKGRSKAH</sequence>
<evidence type="ECO:0000259" key="7">
    <source>
        <dbReference type="Pfam" id="PF20466"/>
    </source>
</evidence>
<dbReference type="Proteomes" id="UP000509470">
    <property type="component" value="Segment"/>
</dbReference>
<evidence type="ECO:0000256" key="4">
    <source>
        <dbReference type="ARBA" id="ARBA00047942"/>
    </source>
</evidence>
<keyword evidence="2" id="KW-0489">Methyltransferase</keyword>
<dbReference type="Gene3D" id="3.40.50.150">
    <property type="entry name" value="Vaccinia Virus protein VP39"/>
    <property type="match status" value="1"/>
</dbReference>
<dbReference type="InterPro" id="IPR029063">
    <property type="entry name" value="SAM-dependent_MTases_sf"/>
</dbReference>
<evidence type="ECO:0000259" key="9">
    <source>
        <dbReference type="Pfam" id="PF20473"/>
    </source>
</evidence>
<dbReference type="EC" id="2.1.1.72" evidence="1"/>
<dbReference type="REBASE" id="7621">
    <property type="entry name" value="LbiLE1ORFAP"/>
</dbReference>
<accession>Q6NE04</accession>
<proteinExistence type="predicted"/>
<evidence type="ECO:0000259" key="5">
    <source>
        <dbReference type="Pfam" id="PF20464"/>
    </source>
</evidence>
<dbReference type="SUPFAM" id="SSF53335">
    <property type="entry name" value="S-adenosyl-L-methionine-dependent methyltransferases"/>
    <property type="match status" value="1"/>
</dbReference>
<protein>
    <recommendedName>
        <fullName evidence="1">site-specific DNA-methyltransferase (adenine-specific)</fullName>
        <ecNumber evidence="1">2.1.1.72</ecNumber>
    </recommendedName>
</protein>
<dbReference type="InterPro" id="IPR046819">
    <property type="entry name" value="MmeI_hel"/>
</dbReference>
<organism evidence="10 11">
    <name type="scientific">Leptospira phage LE1</name>
    <dbReference type="NCBI Taxonomy" id="137511"/>
    <lineage>
        <taxon>Viruses</taxon>
        <taxon>Duplodnaviria</taxon>
        <taxon>Heunggongvirae</taxon>
        <taxon>Uroviricota</taxon>
        <taxon>Caudoviricetes</taxon>
        <taxon>Saintgironsvirus</taxon>
        <taxon>Saintgironsvirus LE1</taxon>
    </lineage>
</organism>
<dbReference type="EMBL" id="BX571876">
    <property type="protein sequence ID" value="CAE14722.1"/>
    <property type="molecule type" value="Genomic_DNA"/>
</dbReference>
<dbReference type="PANTHER" id="PTHR33841">
    <property type="entry name" value="DNA METHYLTRANSFERASE YEEA-RELATED"/>
    <property type="match status" value="1"/>
</dbReference>
<comment type="catalytic activity">
    <reaction evidence="4">
        <text>a 2'-deoxyadenosine in DNA + S-adenosyl-L-methionine = an N(6)-methyl-2'-deoxyadenosine in DNA + S-adenosyl-L-homocysteine + H(+)</text>
        <dbReference type="Rhea" id="RHEA:15197"/>
        <dbReference type="Rhea" id="RHEA-COMP:12418"/>
        <dbReference type="Rhea" id="RHEA-COMP:12419"/>
        <dbReference type="ChEBI" id="CHEBI:15378"/>
        <dbReference type="ChEBI" id="CHEBI:57856"/>
        <dbReference type="ChEBI" id="CHEBI:59789"/>
        <dbReference type="ChEBI" id="CHEBI:90615"/>
        <dbReference type="ChEBI" id="CHEBI:90616"/>
        <dbReference type="EC" id="2.1.1.72"/>
    </reaction>
</comment>
<evidence type="ECO:0000259" key="6">
    <source>
        <dbReference type="Pfam" id="PF20465"/>
    </source>
</evidence>
<evidence type="ECO:0000313" key="10">
    <source>
        <dbReference type="EMBL" id="CAE14722.1"/>
    </source>
</evidence>
<name>Q6NE04_9CAUD</name>
<reference evidence="11" key="1">
    <citation type="journal article" date="2000" name="J. Bacteriol.">
        <title>The LE1 bacteriophage replicates as a plasmid within Leptospira biflexa: construction of an L. biflexa-Escherichia coli shuttle vector.</title>
        <authorList>
            <person name="Saint Girons I."/>
            <person name="Bourhy P."/>
            <person name="Ottone C."/>
            <person name="Picardeau M."/>
            <person name="Yelton D."/>
            <person name="Hendrix R.W."/>
            <person name="Glaser P."/>
            <person name="Charon N."/>
        </authorList>
    </citation>
    <scope>NUCLEOTIDE SEQUENCE [LARGE SCALE GENOMIC DNA]</scope>
</reference>
<dbReference type="InterPro" id="IPR046820">
    <property type="entry name" value="MmeI_TRD"/>
</dbReference>
<keyword evidence="3" id="KW-0808">Transferase</keyword>
<gene>
    <name evidence="10" type="ORF">LE1-0039</name>
</gene>
<evidence type="ECO:0000256" key="3">
    <source>
        <dbReference type="ARBA" id="ARBA00022679"/>
    </source>
</evidence>
<dbReference type="PRINTS" id="PR00507">
    <property type="entry name" value="N12N6MTFRASE"/>
</dbReference>
<feature type="domain" description="MmeI-like C-terminal" evidence="8">
    <location>
        <begin position="831"/>
        <end position="911"/>
    </location>
</feature>
<feature type="domain" description="MmeI-like helicase spacer" evidence="6">
    <location>
        <begin position="182"/>
        <end position="260"/>
    </location>
</feature>
<keyword evidence="11" id="KW-1185">Reference proteome</keyword>
<evidence type="ECO:0000256" key="1">
    <source>
        <dbReference type="ARBA" id="ARBA00011900"/>
    </source>
</evidence>